<evidence type="ECO:0000313" key="3">
    <source>
        <dbReference type="Proteomes" id="UP000267798"/>
    </source>
</evidence>
<dbReference type="OrthoDB" id="2452459at2"/>
<accession>A0A3A6PDG8</accession>
<dbReference type="EMBL" id="QXQB01000002">
    <property type="protein sequence ID" value="RJX39592.1"/>
    <property type="molecule type" value="Genomic_DNA"/>
</dbReference>
<dbReference type="RefSeq" id="WP_120109214.1">
    <property type="nucleotide sequence ID" value="NZ_QXQB01000002.1"/>
</dbReference>
<comment type="caution">
    <text evidence="2">The sequence shown here is derived from an EMBL/GenBank/DDBJ whole genome shotgun (WGS) entry which is preliminary data.</text>
</comment>
<keyword evidence="3" id="KW-1185">Reference proteome</keyword>
<evidence type="ECO:0000313" key="2">
    <source>
        <dbReference type="EMBL" id="RJX39592.1"/>
    </source>
</evidence>
<name>A0A3A6PDG8_9BACL</name>
<sequence length="288" mass="33549">MSIPNAIYKVNDEDLGVPVYVTDLDKDSYRDKYKYHLFCPTENCKAKLAYVQTKPAQFRTWRLEDHISGCDYEFVRQGIKPGRSAEQINVEMKEDQRRRVLKEALELARMSEQQLENLRAKRREWRVNRSPTTDRDNKGPKINVVTVDGIDEGEIAGVTYRSRPVLKRDADVLKESDIGKHRCVTGYFEELVEDGERIIITIFRKKTKVKIMFEEAFRANSPNYVGLFHHINKYMHKYNDAICISIGEVRLSKEDKTQYEIQVFQGEDFTIDGMNLLGLAAKNAHEKF</sequence>
<protein>
    <submittedName>
        <fullName evidence="2">Uncharacterized protein</fullName>
    </submittedName>
</protein>
<dbReference type="AlphaFoldDB" id="A0A3A6PDG8"/>
<evidence type="ECO:0000256" key="1">
    <source>
        <dbReference type="SAM" id="Coils"/>
    </source>
</evidence>
<feature type="coiled-coil region" evidence="1">
    <location>
        <begin position="101"/>
        <end position="128"/>
    </location>
</feature>
<organism evidence="2 3">
    <name type="scientific">Paenibacillus pinisoli</name>
    <dbReference type="NCBI Taxonomy" id="1276110"/>
    <lineage>
        <taxon>Bacteria</taxon>
        <taxon>Bacillati</taxon>
        <taxon>Bacillota</taxon>
        <taxon>Bacilli</taxon>
        <taxon>Bacillales</taxon>
        <taxon>Paenibacillaceae</taxon>
        <taxon>Paenibacillus</taxon>
    </lineage>
</organism>
<gene>
    <name evidence="2" type="ORF">D3P09_09260</name>
</gene>
<proteinExistence type="predicted"/>
<dbReference type="Proteomes" id="UP000267798">
    <property type="component" value="Unassembled WGS sequence"/>
</dbReference>
<reference evidence="2 3" key="1">
    <citation type="submission" date="2018-09" db="EMBL/GenBank/DDBJ databases">
        <title>Paenibacillus aracenensis nov. sp. isolated from a cave in southern Spain.</title>
        <authorList>
            <person name="Jurado V."/>
            <person name="Gutierrez-Patricio S."/>
            <person name="Gonzalez-Pimentel J.L."/>
            <person name="Miller A.Z."/>
            <person name="Laiz L."/>
            <person name="Saiz-Jimenez C."/>
        </authorList>
    </citation>
    <scope>NUCLEOTIDE SEQUENCE [LARGE SCALE GENOMIC DNA]</scope>
    <source>
        <strain evidence="2 3">JCM 19203</strain>
    </source>
</reference>
<keyword evidence="1" id="KW-0175">Coiled coil</keyword>